<dbReference type="Gene3D" id="6.10.250.940">
    <property type="match status" value="1"/>
</dbReference>
<evidence type="ECO:0000256" key="3">
    <source>
        <dbReference type="ARBA" id="ARBA00022670"/>
    </source>
</evidence>
<proteinExistence type="inferred from homology"/>
<evidence type="ECO:0000256" key="5">
    <source>
        <dbReference type="ARBA" id="ARBA00022801"/>
    </source>
</evidence>
<gene>
    <name evidence="10" type="ORF">HPP92_009938</name>
</gene>
<keyword evidence="4" id="KW-0732">Signal</keyword>
<keyword evidence="6" id="KW-0865">Zymogen</keyword>
<dbReference type="PANTHER" id="PTHR11802:SF254">
    <property type="entry name" value="SERINE CARBOXYPEPTIDASE-LIKE 20"/>
    <property type="match status" value="1"/>
</dbReference>
<evidence type="ECO:0000256" key="7">
    <source>
        <dbReference type="ARBA" id="ARBA00023157"/>
    </source>
</evidence>
<dbReference type="GO" id="GO:0016747">
    <property type="term" value="F:acyltransferase activity, transferring groups other than amino-acyl groups"/>
    <property type="evidence" value="ECO:0007669"/>
    <property type="project" value="TreeGrafter"/>
</dbReference>
<keyword evidence="8" id="KW-0325">Glycoprotein</keyword>
<dbReference type="AlphaFoldDB" id="A0A835V3B7"/>
<evidence type="ECO:0000256" key="9">
    <source>
        <dbReference type="RuleBase" id="RU361156"/>
    </source>
</evidence>
<evidence type="ECO:0000256" key="1">
    <source>
        <dbReference type="ARBA" id="ARBA00009431"/>
    </source>
</evidence>
<dbReference type="FunFam" id="3.40.50.1820:FF:000143">
    <property type="entry name" value="Carboxypeptidase"/>
    <property type="match status" value="1"/>
</dbReference>
<evidence type="ECO:0000313" key="10">
    <source>
        <dbReference type="EMBL" id="KAG0485859.1"/>
    </source>
</evidence>
<dbReference type="PROSITE" id="PS00131">
    <property type="entry name" value="CARBOXYPEPT_SER_SER"/>
    <property type="match status" value="1"/>
</dbReference>
<dbReference type="InterPro" id="IPR018202">
    <property type="entry name" value="Ser_caboxypep_ser_AS"/>
</dbReference>
<dbReference type="Pfam" id="PF00450">
    <property type="entry name" value="Peptidase_S10"/>
    <property type="match status" value="1"/>
</dbReference>
<dbReference type="EMBL" id="JADCNL010000004">
    <property type="protein sequence ID" value="KAG0485859.1"/>
    <property type="molecule type" value="Genomic_DNA"/>
</dbReference>
<dbReference type="Gene3D" id="3.40.50.11320">
    <property type="match status" value="1"/>
</dbReference>
<keyword evidence="3 9" id="KW-0645">Protease</keyword>
<dbReference type="InterPro" id="IPR001563">
    <property type="entry name" value="Peptidase_S10"/>
</dbReference>
<comment type="caution">
    <text evidence="10">The sequence shown here is derived from an EMBL/GenBank/DDBJ whole genome shotgun (WGS) entry which is preliminary data.</text>
</comment>
<keyword evidence="2 9" id="KW-0121">Carboxypeptidase</keyword>
<evidence type="ECO:0000256" key="4">
    <source>
        <dbReference type="ARBA" id="ARBA00022729"/>
    </source>
</evidence>
<protein>
    <recommendedName>
        <fullName evidence="9">Carboxypeptidase</fullName>
        <ecNumber evidence="9">3.4.16.-</ecNumber>
    </recommendedName>
</protein>
<dbReference type="Proteomes" id="UP000636800">
    <property type="component" value="Unassembled WGS sequence"/>
</dbReference>
<dbReference type="PRINTS" id="PR00724">
    <property type="entry name" value="CRBOXYPTASEC"/>
</dbReference>
<dbReference type="GO" id="GO:0004185">
    <property type="term" value="F:serine-type carboxypeptidase activity"/>
    <property type="evidence" value="ECO:0007669"/>
    <property type="project" value="UniProtKB-UniRule"/>
</dbReference>
<reference evidence="10 11" key="1">
    <citation type="journal article" date="2020" name="Nat. Food">
        <title>A phased Vanilla planifolia genome enables genetic improvement of flavour and production.</title>
        <authorList>
            <person name="Hasing T."/>
            <person name="Tang H."/>
            <person name="Brym M."/>
            <person name="Khazi F."/>
            <person name="Huang T."/>
            <person name="Chambers A.H."/>
        </authorList>
    </citation>
    <scope>NUCLEOTIDE SEQUENCE [LARGE SCALE GENOMIC DNA]</scope>
    <source>
        <tissue evidence="10">Leaf</tissue>
    </source>
</reference>
<dbReference type="PANTHER" id="PTHR11802">
    <property type="entry name" value="SERINE PROTEASE FAMILY S10 SERINE CARBOXYPEPTIDASE"/>
    <property type="match status" value="1"/>
</dbReference>
<dbReference type="SUPFAM" id="SSF53474">
    <property type="entry name" value="alpha/beta-Hydrolases"/>
    <property type="match status" value="1"/>
</dbReference>
<comment type="similarity">
    <text evidence="1 9">Belongs to the peptidase S10 family.</text>
</comment>
<dbReference type="FunFam" id="3.40.50.11320:FF:000002">
    <property type="entry name" value="Carboxypeptidase"/>
    <property type="match status" value="1"/>
</dbReference>
<keyword evidence="11" id="KW-1185">Reference proteome</keyword>
<dbReference type="FunFam" id="3.40.50.12670:FF:000001">
    <property type="entry name" value="Carboxypeptidase"/>
    <property type="match status" value="1"/>
</dbReference>
<dbReference type="EC" id="3.4.16.-" evidence="9"/>
<organism evidence="10 11">
    <name type="scientific">Vanilla planifolia</name>
    <name type="common">Vanilla</name>
    <dbReference type="NCBI Taxonomy" id="51239"/>
    <lineage>
        <taxon>Eukaryota</taxon>
        <taxon>Viridiplantae</taxon>
        <taxon>Streptophyta</taxon>
        <taxon>Embryophyta</taxon>
        <taxon>Tracheophyta</taxon>
        <taxon>Spermatophyta</taxon>
        <taxon>Magnoliopsida</taxon>
        <taxon>Liliopsida</taxon>
        <taxon>Asparagales</taxon>
        <taxon>Orchidaceae</taxon>
        <taxon>Vanilloideae</taxon>
        <taxon>Vanilleae</taxon>
        <taxon>Vanilla</taxon>
    </lineage>
</organism>
<evidence type="ECO:0000256" key="8">
    <source>
        <dbReference type="ARBA" id="ARBA00023180"/>
    </source>
</evidence>
<keyword evidence="5 9" id="KW-0378">Hydrolase</keyword>
<dbReference type="InterPro" id="IPR029058">
    <property type="entry name" value="AB_hydrolase_fold"/>
</dbReference>
<dbReference type="Gene3D" id="3.40.50.1820">
    <property type="entry name" value="alpha/beta hydrolase"/>
    <property type="match status" value="1"/>
</dbReference>
<dbReference type="GO" id="GO:0006508">
    <property type="term" value="P:proteolysis"/>
    <property type="evidence" value="ECO:0007669"/>
    <property type="project" value="UniProtKB-KW"/>
</dbReference>
<dbReference type="GO" id="GO:0019748">
    <property type="term" value="P:secondary metabolic process"/>
    <property type="evidence" value="ECO:0007669"/>
    <property type="project" value="TreeGrafter"/>
</dbReference>
<name>A0A835V3B7_VANPL</name>
<evidence type="ECO:0000313" key="11">
    <source>
        <dbReference type="Proteomes" id="UP000636800"/>
    </source>
</evidence>
<evidence type="ECO:0000256" key="6">
    <source>
        <dbReference type="ARBA" id="ARBA00023145"/>
    </source>
</evidence>
<keyword evidence="7" id="KW-1015">Disulfide bond</keyword>
<accession>A0A835V3B7</accession>
<sequence>MLGVRKTINVENKRERMRKKTATEVERVNISFHCSSSRMASPTILTLVTLLLLNTASFIFAAQEGALISHLPGFNGNFPSKHYAGYVTVDESHGRHLFYYFVESEGNPAKDPLVLWLNGGPGCSSFDGFVYEHGPFNFKPGKEVGNLPELQLNPFSWSKVSNIIYLDSPAGVGMSFSVNEADYSTGDIKTASDSHKFLLKWFELYPEFIENPFYITGESYAGVYVPTLSAEVAEGIKVGIKPIINFKGYMIGNGVTDEKFDGDALVPFAHGMGLISDELFQETNAACSGSYWNPVNKSCEEKLTKIDMELQNLNMYDILEPCYHVPEIRDVVSYKRMLPAGFRMLGESNRPLPVRKRMFGRAWPLRAPVMEGRVPLWPELISQSVPCTSDEVATSWLNDEAVRSAIHAQPNSIIGPWQLCTDKINFYHDAGSMIKYHKKLTVEGYRALIFSGDHDMCVPFTGTQAWTRSLGYNITDQWRAWYFDDQVAGYTQGYDYNLTFVTVKGSGHTVAEYKPKEALALYSRWLVGQFI</sequence>
<evidence type="ECO:0000256" key="2">
    <source>
        <dbReference type="ARBA" id="ARBA00022645"/>
    </source>
</evidence>